<comment type="caution">
    <text evidence="2">The sequence shown here is derived from an EMBL/GenBank/DDBJ whole genome shotgun (WGS) entry which is preliminary data.</text>
</comment>
<proteinExistence type="predicted"/>
<feature type="region of interest" description="Disordered" evidence="1">
    <location>
        <begin position="1"/>
        <end position="184"/>
    </location>
</feature>
<name>A0ABW2LH12_9PSEU</name>
<keyword evidence="3" id="KW-1185">Reference proteome</keyword>
<evidence type="ECO:0000256" key="1">
    <source>
        <dbReference type="SAM" id="MobiDB-lite"/>
    </source>
</evidence>
<dbReference type="Proteomes" id="UP001596504">
    <property type="component" value="Unassembled WGS sequence"/>
</dbReference>
<feature type="compositionally biased region" description="Pro residues" evidence="1">
    <location>
        <begin position="153"/>
        <end position="162"/>
    </location>
</feature>
<evidence type="ECO:0000313" key="3">
    <source>
        <dbReference type="Proteomes" id="UP001596504"/>
    </source>
</evidence>
<accession>A0ABW2LH12</accession>
<gene>
    <name evidence="2" type="ORF">ACFQRI_10085</name>
</gene>
<reference evidence="3" key="1">
    <citation type="journal article" date="2019" name="Int. J. Syst. Evol. Microbiol.">
        <title>The Global Catalogue of Microorganisms (GCM) 10K type strain sequencing project: providing services to taxonomists for standard genome sequencing and annotation.</title>
        <authorList>
            <consortium name="The Broad Institute Genomics Platform"/>
            <consortium name="The Broad Institute Genome Sequencing Center for Infectious Disease"/>
            <person name="Wu L."/>
            <person name="Ma J."/>
        </authorList>
    </citation>
    <scope>NUCLEOTIDE SEQUENCE [LARGE SCALE GENOMIC DNA]</scope>
    <source>
        <strain evidence="3">WLHS5</strain>
    </source>
</reference>
<feature type="compositionally biased region" description="Basic and acidic residues" evidence="1">
    <location>
        <begin position="1"/>
        <end position="10"/>
    </location>
</feature>
<dbReference type="EMBL" id="JBHTCJ010000004">
    <property type="protein sequence ID" value="MFC7341761.1"/>
    <property type="molecule type" value="Genomic_DNA"/>
</dbReference>
<organism evidence="2 3">
    <name type="scientific">Saccharopolyspora griseoalba</name>
    <dbReference type="NCBI Taxonomy" id="1431848"/>
    <lineage>
        <taxon>Bacteria</taxon>
        <taxon>Bacillati</taxon>
        <taxon>Actinomycetota</taxon>
        <taxon>Actinomycetes</taxon>
        <taxon>Pseudonocardiales</taxon>
        <taxon>Pseudonocardiaceae</taxon>
        <taxon>Saccharopolyspora</taxon>
    </lineage>
</organism>
<feature type="compositionally biased region" description="Basic and acidic residues" evidence="1">
    <location>
        <begin position="28"/>
        <end position="61"/>
    </location>
</feature>
<dbReference type="RefSeq" id="WP_380666958.1">
    <property type="nucleotide sequence ID" value="NZ_JBHTCJ010000004.1"/>
</dbReference>
<feature type="compositionally biased region" description="Acidic residues" evidence="1">
    <location>
        <begin position="72"/>
        <end position="83"/>
    </location>
</feature>
<sequence>MLAARRRFEETSSTAARGISENAQRSAEASEKANEANKQFTEKVQKIEGRVRELIDKRAQDAIRNNEIQVNGEDDEEPQDEVALEYQDLIENYPMAKPAETAPQAAEMPQAPGPSAGTAGQVAEQPAPDPRWQVQVGRFGRRNQQPEQSPAAAPKPPSPPKPAPRRQRPAFDDDEDYENQTWLR</sequence>
<protein>
    <submittedName>
        <fullName evidence="2">Uncharacterized protein</fullName>
    </submittedName>
</protein>
<evidence type="ECO:0000313" key="2">
    <source>
        <dbReference type="EMBL" id="MFC7341761.1"/>
    </source>
</evidence>
<feature type="compositionally biased region" description="Polar residues" evidence="1">
    <location>
        <begin position="11"/>
        <end position="25"/>
    </location>
</feature>